<organism evidence="3 4">
    <name type="scientific">Actinobacillus delphinicola</name>
    <dbReference type="NCBI Taxonomy" id="51161"/>
    <lineage>
        <taxon>Bacteria</taxon>
        <taxon>Pseudomonadati</taxon>
        <taxon>Pseudomonadota</taxon>
        <taxon>Gammaproteobacteria</taxon>
        <taxon>Pasteurellales</taxon>
        <taxon>Pasteurellaceae</taxon>
        <taxon>Actinobacillus</taxon>
    </lineage>
</organism>
<accession>A0A448TUB8</accession>
<dbReference type="HAMAP" id="MF_00346">
    <property type="entry name" value="UPF0149"/>
    <property type="match status" value="1"/>
</dbReference>
<comment type="similarity">
    <text evidence="1 2">Belongs to the UPF0149 family.</text>
</comment>
<dbReference type="InterPro" id="IPR011978">
    <property type="entry name" value="YgfB-like"/>
</dbReference>
<proteinExistence type="inferred from homology"/>
<reference evidence="3 4" key="1">
    <citation type="submission" date="2018-12" db="EMBL/GenBank/DDBJ databases">
        <authorList>
            <consortium name="Pathogen Informatics"/>
        </authorList>
    </citation>
    <scope>NUCLEOTIDE SEQUENCE [LARGE SCALE GENOMIC DNA]</scope>
    <source>
        <strain evidence="3 4">NCTC12871</strain>
    </source>
</reference>
<sequence>MSKKISYTTLNTQLKQAGIPMTASELDGFLSGLLCGNVKDKDWQTLLFQFTNDDHTYPTSLLNDVTSLYKQIKQSLADIGEFNFQLLLPNEEESVFIQADALSEWVNHFLLGLGIVLPSLDKEKGDIGEALDDLQDIARLTYEPDENENELMEALEEVKEYVRTLVMLFYTHFCGVSHVPDETQHIH</sequence>
<evidence type="ECO:0000313" key="4">
    <source>
        <dbReference type="Proteomes" id="UP000279799"/>
    </source>
</evidence>
<gene>
    <name evidence="3" type="ORF">NCTC12871_00999</name>
</gene>
<evidence type="ECO:0000313" key="3">
    <source>
        <dbReference type="EMBL" id="VEJ09536.1"/>
    </source>
</evidence>
<name>A0A448TUB8_9PAST</name>
<dbReference type="OrthoDB" id="9783391at2"/>
<dbReference type="PANTHER" id="PTHR37528">
    <property type="entry name" value="UPF0149 PROTEIN YGFB"/>
    <property type="match status" value="1"/>
</dbReference>
<protein>
    <recommendedName>
        <fullName evidence="2">UPF0149 protein NCTC12871_00999</fullName>
    </recommendedName>
</protein>
<evidence type="ECO:0000256" key="2">
    <source>
        <dbReference type="HAMAP-Rule" id="MF_00346"/>
    </source>
</evidence>
<dbReference type="Gene3D" id="1.20.120.740">
    <property type="entry name" value="YgfB uncharacterised protein family UPF0149, PF03695"/>
    <property type="match status" value="1"/>
</dbReference>
<dbReference type="NCBIfam" id="NF002477">
    <property type="entry name" value="PRK01736.1"/>
    <property type="match status" value="1"/>
</dbReference>
<dbReference type="KEGG" id="adp:NCTC12871_00999"/>
<dbReference type="InterPro" id="IPR036255">
    <property type="entry name" value="YgfB-like_sf"/>
</dbReference>
<dbReference type="SUPFAM" id="SSF101327">
    <property type="entry name" value="YgfB-like"/>
    <property type="match status" value="1"/>
</dbReference>
<dbReference type="GO" id="GO:0005829">
    <property type="term" value="C:cytosol"/>
    <property type="evidence" value="ECO:0007669"/>
    <property type="project" value="TreeGrafter"/>
</dbReference>
<dbReference type="NCBIfam" id="TIGR02292">
    <property type="entry name" value="ygfB_yecA"/>
    <property type="match status" value="1"/>
</dbReference>
<dbReference type="EMBL" id="LR134510">
    <property type="protein sequence ID" value="VEJ09536.1"/>
    <property type="molecule type" value="Genomic_DNA"/>
</dbReference>
<dbReference type="RefSeq" id="WP_126599553.1">
    <property type="nucleotide sequence ID" value="NZ_LR134510.1"/>
</dbReference>
<dbReference type="Pfam" id="PF03695">
    <property type="entry name" value="UPF0149"/>
    <property type="match status" value="1"/>
</dbReference>
<dbReference type="Proteomes" id="UP000279799">
    <property type="component" value="Chromosome"/>
</dbReference>
<keyword evidence="4" id="KW-1185">Reference proteome</keyword>
<dbReference type="AlphaFoldDB" id="A0A448TUB8"/>
<dbReference type="PANTHER" id="PTHR37528:SF1">
    <property type="entry name" value="UPF0149 PROTEIN YGFB"/>
    <property type="match status" value="1"/>
</dbReference>
<evidence type="ECO:0000256" key="1">
    <source>
        <dbReference type="ARBA" id="ARBA00038308"/>
    </source>
</evidence>